<dbReference type="InParanoid" id="A0A7R8UCU4"/>
<evidence type="ECO:0000256" key="3">
    <source>
        <dbReference type="ARBA" id="ARBA00023242"/>
    </source>
</evidence>
<dbReference type="SUPFAM" id="SSF54928">
    <property type="entry name" value="RNA-binding domain, RBD"/>
    <property type="match status" value="2"/>
</dbReference>
<dbReference type="EMBL" id="LR899009">
    <property type="protein sequence ID" value="CAD7078324.1"/>
    <property type="molecule type" value="Genomic_DNA"/>
</dbReference>
<evidence type="ECO:0000256" key="4">
    <source>
        <dbReference type="PROSITE-ProRule" id="PRU00176"/>
    </source>
</evidence>
<proteinExistence type="predicted"/>
<name>A0A7R8UCU4_HERIL</name>
<dbReference type="SMART" id="SM00360">
    <property type="entry name" value="RRM"/>
    <property type="match status" value="2"/>
</dbReference>
<dbReference type="GO" id="GO:0010468">
    <property type="term" value="P:regulation of gene expression"/>
    <property type="evidence" value="ECO:0007669"/>
    <property type="project" value="TreeGrafter"/>
</dbReference>
<dbReference type="GO" id="GO:0005654">
    <property type="term" value="C:nucleoplasm"/>
    <property type="evidence" value="ECO:0007669"/>
    <property type="project" value="TreeGrafter"/>
</dbReference>
<feature type="compositionally biased region" description="Polar residues" evidence="5">
    <location>
        <begin position="43"/>
        <end position="64"/>
    </location>
</feature>
<dbReference type="Gene3D" id="3.30.70.330">
    <property type="match status" value="2"/>
</dbReference>
<dbReference type="Pfam" id="PF00076">
    <property type="entry name" value="RRM_1"/>
    <property type="match status" value="2"/>
</dbReference>
<reference evidence="7 8" key="1">
    <citation type="submission" date="2020-11" db="EMBL/GenBank/DDBJ databases">
        <authorList>
            <person name="Wallbank WR R."/>
            <person name="Pardo Diaz C."/>
            <person name="Kozak K."/>
            <person name="Martin S."/>
            <person name="Jiggins C."/>
            <person name="Moest M."/>
            <person name="Warren A I."/>
            <person name="Generalovic N T."/>
            <person name="Byers J.R.P. K."/>
            <person name="Montejo-Kovacevich G."/>
            <person name="Yen C E."/>
        </authorList>
    </citation>
    <scope>NUCLEOTIDE SEQUENCE [LARGE SCALE GENOMIC DNA]</scope>
</reference>
<sequence>MADQNEINAALSESANIDSNAQMSNSENGSDGGACQNGAVNGGLQSEASNPPQYGSAENSLNGHENNRKLFVGGLTSETTEKELREHFGQYGDIQSIHVKVDPTTGRSKGFAFIIYADPNSIDKVLQVETHVINNKQVDAKKAKSRQGKIFIGGLTPEISDDEIRTHFSQFGNIIQIESPFDKQKNQRKAFCFVTFDSDQVANDLLKTPKQTIAGKEVDVKKAASKSANMPVMNAGPHGGRKGGFAGNKTVGYGQPYGNQGYGAGQYLNYGGYGSNNYSGYGGYTGYQGGNQRGTRPHQRHQPY</sequence>
<feature type="domain" description="RRM" evidence="6">
    <location>
        <begin position="68"/>
        <end position="145"/>
    </location>
</feature>
<feature type="region of interest" description="Disordered" evidence="5">
    <location>
        <begin position="13"/>
        <end position="67"/>
    </location>
</feature>
<feature type="domain" description="RRM" evidence="6">
    <location>
        <begin position="148"/>
        <end position="225"/>
    </location>
</feature>
<gene>
    <name evidence="7" type="ORF">HERILL_LOCUS1596</name>
</gene>
<accession>A0A7R8UCU4</accession>
<keyword evidence="2 4" id="KW-0694">RNA-binding</keyword>
<organism evidence="7 8">
    <name type="scientific">Hermetia illucens</name>
    <name type="common">Black soldier fly</name>
    <dbReference type="NCBI Taxonomy" id="343691"/>
    <lineage>
        <taxon>Eukaryota</taxon>
        <taxon>Metazoa</taxon>
        <taxon>Ecdysozoa</taxon>
        <taxon>Arthropoda</taxon>
        <taxon>Hexapoda</taxon>
        <taxon>Insecta</taxon>
        <taxon>Pterygota</taxon>
        <taxon>Neoptera</taxon>
        <taxon>Endopterygota</taxon>
        <taxon>Diptera</taxon>
        <taxon>Brachycera</taxon>
        <taxon>Stratiomyomorpha</taxon>
        <taxon>Stratiomyidae</taxon>
        <taxon>Hermetiinae</taxon>
        <taxon>Hermetia</taxon>
    </lineage>
</organism>
<dbReference type="OrthoDB" id="1875751at2759"/>
<evidence type="ECO:0000256" key="1">
    <source>
        <dbReference type="ARBA" id="ARBA00004123"/>
    </source>
</evidence>
<keyword evidence="8" id="KW-1185">Reference proteome</keyword>
<evidence type="ECO:0000313" key="7">
    <source>
        <dbReference type="EMBL" id="CAD7078324.1"/>
    </source>
</evidence>
<dbReference type="Proteomes" id="UP000594454">
    <property type="component" value="Chromosome 1"/>
</dbReference>
<evidence type="ECO:0000256" key="2">
    <source>
        <dbReference type="ARBA" id="ARBA00022884"/>
    </source>
</evidence>
<feature type="compositionally biased region" description="Polar residues" evidence="5">
    <location>
        <begin position="13"/>
        <end position="29"/>
    </location>
</feature>
<dbReference type="GO" id="GO:0003723">
    <property type="term" value="F:RNA binding"/>
    <property type="evidence" value="ECO:0007669"/>
    <property type="project" value="UniProtKB-UniRule"/>
</dbReference>
<dbReference type="PANTHER" id="PTHR48033">
    <property type="entry name" value="RNA-BINDING (RRM/RBD/RNP MOTIFS) FAMILY PROTEIN"/>
    <property type="match status" value="1"/>
</dbReference>
<dbReference type="InterPro" id="IPR012677">
    <property type="entry name" value="Nucleotide-bd_a/b_plait_sf"/>
</dbReference>
<comment type="subcellular location">
    <subcellularLocation>
        <location evidence="1">Nucleus</location>
    </subcellularLocation>
</comment>
<dbReference type="InterPro" id="IPR035979">
    <property type="entry name" value="RBD_domain_sf"/>
</dbReference>
<evidence type="ECO:0000256" key="5">
    <source>
        <dbReference type="SAM" id="MobiDB-lite"/>
    </source>
</evidence>
<dbReference type="PROSITE" id="PS50102">
    <property type="entry name" value="RRM"/>
    <property type="match status" value="2"/>
</dbReference>
<evidence type="ECO:0000259" key="6">
    <source>
        <dbReference type="PROSITE" id="PS50102"/>
    </source>
</evidence>
<keyword evidence="3" id="KW-0539">Nucleus</keyword>
<dbReference type="PANTHER" id="PTHR48033:SF10">
    <property type="entry name" value="RNA-BINDING PROTEIN SQUID"/>
    <property type="match status" value="1"/>
</dbReference>
<protein>
    <recommendedName>
        <fullName evidence="6">RRM domain-containing protein</fullName>
    </recommendedName>
</protein>
<dbReference type="AlphaFoldDB" id="A0A7R8UCU4"/>
<evidence type="ECO:0000313" key="8">
    <source>
        <dbReference type="Proteomes" id="UP000594454"/>
    </source>
</evidence>
<dbReference type="InterPro" id="IPR000504">
    <property type="entry name" value="RRM_dom"/>
</dbReference>
<dbReference type="GO" id="GO:0000785">
    <property type="term" value="C:chromatin"/>
    <property type="evidence" value="ECO:0007669"/>
    <property type="project" value="TreeGrafter"/>
</dbReference>
<dbReference type="OMA" id="XIENIEL"/>